<sequence>MVKEKGKSTRGVLRQTKSNQITNHNRFFANEKLDFFVEHYWTVSWDLMNEEPYLAETLPYPSVHIVFEKGNSKLFGVTKGRFSTLLQGKGSVFGIKFRPGGFYPFFQKNISTLTDKTIPIADLNISDIHSLETKVFETEKAENRIKIIETWLENILPEQDPKILLINKIIDKIKEDRSIQSVNQITELYLISLRNLQRLFQQYVGVSPKWVIQRFRIQEVAERMEKDKTIQFAEMALDLGYYDQAHFIKDFKNTIGLSPEEYLKTII</sequence>
<evidence type="ECO:0000256" key="1">
    <source>
        <dbReference type="ARBA" id="ARBA00023015"/>
    </source>
</evidence>
<feature type="domain" description="HTH araC/xylS-type" evidence="4">
    <location>
        <begin position="167"/>
        <end position="265"/>
    </location>
</feature>
<evidence type="ECO:0000256" key="2">
    <source>
        <dbReference type="ARBA" id="ARBA00023125"/>
    </source>
</evidence>
<dbReference type="SMART" id="SM00342">
    <property type="entry name" value="HTH_ARAC"/>
    <property type="match status" value="1"/>
</dbReference>
<dbReference type="EMBL" id="RQFO01000017">
    <property type="protein sequence ID" value="TGL00350.1"/>
    <property type="molecule type" value="Genomic_DNA"/>
</dbReference>
<dbReference type="Pfam" id="PF20240">
    <property type="entry name" value="DUF6597"/>
    <property type="match status" value="1"/>
</dbReference>
<dbReference type="PANTHER" id="PTHR46796:SF13">
    <property type="entry name" value="HTH-TYPE TRANSCRIPTIONAL ACTIVATOR RHAS"/>
    <property type="match status" value="1"/>
</dbReference>
<dbReference type="Proteomes" id="UP000297465">
    <property type="component" value="Unassembled WGS sequence"/>
</dbReference>
<keyword evidence="6" id="KW-1185">Reference proteome</keyword>
<keyword evidence="1" id="KW-0805">Transcription regulation</keyword>
<protein>
    <submittedName>
        <fullName evidence="5">AraC family transcriptional regulator</fullName>
    </submittedName>
</protein>
<dbReference type="InterPro" id="IPR009057">
    <property type="entry name" value="Homeodomain-like_sf"/>
</dbReference>
<reference evidence="6" key="1">
    <citation type="journal article" date="2019" name="PLoS Negl. Trop. Dis.">
        <title>Revisiting the worldwide diversity of Leptospira species in the environment.</title>
        <authorList>
            <person name="Vincent A.T."/>
            <person name="Schiettekatte O."/>
            <person name="Bourhy P."/>
            <person name="Veyrier F.J."/>
            <person name="Picardeau M."/>
        </authorList>
    </citation>
    <scope>NUCLEOTIDE SEQUENCE [LARGE SCALE GENOMIC DNA]</scope>
    <source>
        <strain evidence="6">201800278</strain>
    </source>
</reference>
<dbReference type="Pfam" id="PF12833">
    <property type="entry name" value="HTH_18"/>
    <property type="match status" value="1"/>
</dbReference>
<dbReference type="Gene3D" id="1.10.10.60">
    <property type="entry name" value="Homeodomain-like"/>
    <property type="match status" value="1"/>
</dbReference>
<name>A0ABY2LQT6_9LEPT</name>
<evidence type="ECO:0000259" key="4">
    <source>
        <dbReference type="PROSITE" id="PS01124"/>
    </source>
</evidence>
<dbReference type="InterPro" id="IPR018062">
    <property type="entry name" value="HTH_AraC-typ_CS"/>
</dbReference>
<dbReference type="InterPro" id="IPR046532">
    <property type="entry name" value="DUF6597"/>
</dbReference>
<dbReference type="SUPFAM" id="SSF46689">
    <property type="entry name" value="Homeodomain-like"/>
    <property type="match status" value="1"/>
</dbReference>
<proteinExistence type="predicted"/>
<keyword evidence="2" id="KW-0238">DNA-binding</keyword>
<dbReference type="InterPro" id="IPR050204">
    <property type="entry name" value="AraC_XylS_family_regulators"/>
</dbReference>
<comment type="caution">
    <text evidence="5">The sequence shown here is derived from an EMBL/GenBank/DDBJ whole genome shotgun (WGS) entry which is preliminary data.</text>
</comment>
<keyword evidence="3" id="KW-0804">Transcription</keyword>
<dbReference type="InterPro" id="IPR018060">
    <property type="entry name" value="HTH_AraC"/>
</dbReference>
<evidence type="ECO:0000313" key="6">
    <source>
        <dbReference type="Proteomes" id="UP000297465"/>
    </source>
</evidence>
<evidence type="ECO:0000313" key="5">
    <source>
        <dbReference type="EMBL" id="TGL00350.1"/>
    </source>
</evidence>
<dbReference type="PROSITE" id="PS00041">
    <property type="entry name" value="HTH_ARAC_FAMILY_1"/>
    <property type="match status" value="1"/>
</dbReference>
<accession>A0ABY2LQT6</accession>
<dbReference type="PANTHER" id="PTHR46796">
    <property type="entry name" value="HTH-TYPE TRANSCRIPTIONAL ACTIVATOR RHAS-RELATED"/>
    <property type="match status" value="1"/>
</dbReference>
<gene>
    <name evidence="5" type="ORF">EHQ31_16240</name>
</gene>
<evidence type="ECO:0000256" key="3">
    <source>
        <dbReference type="ARBA" id="ARBA00023163"/>
    </source>
</evidence>
<organism evidence="5 6">
    <name type="scientific">Leptospira montravelensis</name>
    <dbReference type="NCBI Taxonomy" id="2484961"/>
    <lineage>
        <taxon>Bacteria</taxon>
        <taxon>Pseudomonadati</taxon>
        <taxon>Spirochaetota</taxon>
        <taxon>Spirochaetia</taxon>
        <taxon>Leptospirales</taxon>
        <taxon>Leptospiraceae</taxon>
        <taxon>Leptospira</taxon>
    </lineage>
</organism>
<dbReference type="PROSITE" id="PS01124">
    <property type="entry name" value="HTH_ARAC_FAMILY_2"/>
    <property type="match status" value="1"/>
</dbReference>